<feature type="transmembrane region" description="Helical" evidence="11">
    <location>
        <begin position="375"/>
        <end position="395"/>
    </location>
</feature>
<keyword evidence="4 11" id="KW-1133">Transmembrane helix</keyword>
<sequence>MSASALRVVVAHRPPFVFVANSTGNPFYYGLLIDLLNKILTTSNGTLSYNIYVSPTNAGGSLTTSGWTGIVGELAKGRADVALFPLTRTAARLEAIDCTFSYLDQGIGLVALDLNKGPGPLSVLAPFEIRLWVTLLCTVIGVALIFWGLDRWGRWMRDKQLAAFKQAGAITDKEAQRAKLKGEQRRGGVVAVGVLYVVYCFFCLIVLSSYTANLTSFLSVQKSVVEISGLEDLVNKSAFLAVIPNGTNAAYFTSSYDALALQLRDRVRFCDTDTCLRWLREGRVAAFASDQPQLTYLAAQQPCDLAVVGQSFGPSNLVFGLQKNSPLRPLFDDALQRFAEDGTLTALRRAWFEGLSQCDQLGSQLGNTKLGIGQMLGAFVLLVAGVVVAFCIGTVENLRWWGRGRSGSVGVECMC</sequence>
<dbReference type="InterPro" id="IPR015683">
    <property type="entry name" value="Ionotropic_Glu_rcpt"/>
</dbReference>
<keyword evidence="2" id="KW-0813">Transport</keyword>
<comment type="subcellular location">
    <subcellularLocation>
        <location evidence="1">Membrane</location>
        <topology evidence="1">Multi-pass membrane protein</topology>
    </subcellularLocation>
</comment>
<evidence type="ECO:0000259" key="12">
    <source>
        <dbReference type="SMART" id="SM00079"/>
    </source>
</evidence>
<evidence type="ECO:0000256" key="11">
    <source>
        <dbReference type="SAM" id="Phobius"/>
    </source>
</evidence>
<evidence type="ECO:0000256" key="1">
    <source>
        <dbReference type="ARBA" id="ARBA00004141"/>
    </source>
</evidence>
<dbReference type="InterPro" id="IPR001320">
    <property type="entry name" value="Iontro_rcpt_C"/>
</dbReference>
<dbReference type="GO" id="GO:0016020">
    <property type="term" value="C:membrane"/>
    <property type="evidence" value="ECO:0007669"/>
    <property type="project" value="UniProtKB-SubCell"/>
</dbReference>
<dbReference type="STRING" id="33097.A0A150G584"/>
<dbReference type="InterPro" id="IPR019594">
    <property type="entry name" value="Glu/Gly-bd"/>
</dbReference>
<dbReference type="PANTHER" id="PTHR18966">
    <property type="entry name" value="IONOTROPIC GLUTAMATE RECEPTOR"/>
    <property type="match status" value="1"/>
</dbReference>
<keyword evidence="6 11" id="KW-0472">Membrane</keyword>
<gene>
    <name evidence="13" type="ORF">GPECTOR_59g614</name>
</gene>
<evidence type="ECO:0000256" key="10">
    <source>
        <dbReference type="ARBA" id="ARBA00023303"/>
    </source>
</evidence>
<keyword evidence="5" id="KW-0406">Ion transport</keyword>
<protein>
    <recommendedName>
        <fullName evidence="12">Ionotropic glutamate receptor C-terminal domain-containing protein</fullName>
    </recommendedName>
</protein>
<keyword evidence="14" id="KW-1185">Reference proteome</keyword>
<dbReference type="Gene3D" id="3.40.190.10">
    <property type="entry name" value="Periplasmic binding protein-like II"/>
    <property type="match status" value="3"/>
</dbReference>
<evidence type="ECO:0000256" key="7">
    <source>
        <dbReference type="ARBA" id="ARBA00023170"/>
    </source>
</evidence>
<comment type="caution">
    <text evidence="13">The sequence shown here is derived from an EMBL/GenBank/DDBJ whole genome shotgun (WGS) entry which is preliminary data.</text>
</comment>
<dbReference type="AlphaFoldDB" id="A0A150G584"/>
<dbReference type="Gene3D" id="1.10.287.70">
    <property type="match status" value="1"/>
</dbReference>
<proteinExistence type="predicted"/>
<evidence type="ECO:0000313" key="14">
    <source>
        <dbReference type="Proteomes" id="UP000075714"/>
    </source>
</evidence>
<feature type="domain" description="Ionotropic glutamate receptor C-terminal" evidence="12">
    <location>
        <begin position="5"/>
        <end position="354"/>
    </location>
</feature>
<keyword evidence="9" id="KW-1071">Ligand-gated ion channel</keyword>
<name>A0A150G584_GONPE</name>
<evidence type="ECO:0000256" key="2">
    <source>
        <dbReference type="ARBA" id="ARBA00022448"/>
    </source>
</evidence>
<dbReference type="SMART" id="SM00079">
    <property type="entry name" value="PBPe"/>
    <property type="match status" value="1"/>
</dbReference>
<dbReference type="GO" id="GO:0015276">
    <property type="term" value="F:ligand-gated monoatomic ion channel activity"/>
    <property type="evidence" value="ECO:0007669"/>
    <property type="project" value="InterPro"/>
</dbReference>
<dbReference type="SUPFAM" id="SSF53850">
    <property type="entry name" value="Periplasmic binding protein-like II"/>
    <property type="match status" value="1"/>
</dbReference>
<evidence type="ECO:0000256" key="4">
    <source>
        <dbReference type="ARBA" id="ARBA00022989"/>
    </source>
</evidence>
<dbReference type="EMBL" id="LSYV01000060">
    <property type="protein sequence ID" value="KXZ45007.1"/>
    <property type="molecule type" value="Genomic_DNA"/>
</dbReference>
<reference evidence="14" key="1">
    <citation type="journal article" date="2016" name="Nat. Commun.">
        <title>The Gonium pectorale genome demonstrates co-option of cell cycle regulation during the evolution of multicellularity.</title>
        <authorList>
            <person name="Hanschen E.R."/>
            <person name="Marriage T.N."/>
            <person name="Ferris P.J."/>
            <person name="Hamaji T."/>
            <person name="Toyoda A."/>
            <person name="Fujiyama A."/>
            <person name="Neme R."/>
            <person name="Noguchi H."/>
            <person name="Minakuchi Y."/>
            <person name="Suzuki M."/>
            <person name="Kawai-Toyooka H."/>
            <person name="Smith D.R."/>
            <person name="Sparks H."/>
            <person name="Anderson J."/>
            <person name="Bakaric R."/>
            <person name="Luria V."/>
            <person name="Karger A."/>
            <person name="Kirschner M.W."/>
            <person name="Durand P.M."/>
            <person name="Michod R.E."/>
            <person name="Nozaki H."/>
            <person name="Olson B.J."/>
        </authorList>
    </citation>
    <scope>NUCLEOTIDE SEQUENCE [LARGE SCALE GENOMIC DNA]</scope>
    <source>
        <strain evidence="14">NIES-2863</strain>
    </source>
</reference>
<keyword evidence="8" id="KW-0325">Glycoprotein</keyword>
<evidence type="ECO:0000256" key="6">
    <source>
        <dbReference type="ARBA" id="ARBA00023136"/>
    </source>
</evidence>
<dbReference type="Pfam" id="PF10613">
    <property type="entry name" value="Lig_chan-Glu_bd"/>
    <property type="match status" value="1"/>
</dbReference>
<evidence type="ECO:0000256" key="5">
    <source>
        <dbReference type="ARBA" id="ARBA00023065"/>
    </source>
</evidence>
<accession>A0A150G584</accession>
<keyword evidence="3 11" id="KW-0812">Transmembrane</keyword>
<dbReference type="Proteomes" id="UP000075714">
    <property type="component" value="Unassembled WGS sequence"/>
</dbReference>
<evidence type="ECO:0000256" key="3">
    <source>
        <dbReference type="ARBA" id="ARBA00022692"/>
    </source>
</evidence>
<keyword evidence="7" id="KW-0675">Receptor</keyword>
<dbReference type="OrthoDB" id="5984008at2759"/>
<evidence type="ECO:0000256" key="8">
    <source>
        <dbReference type="ARBA" id="ARBA00023180"/>
    </source>
</evidence>
<feature type="transmembrane region" description="Helical" evidence="11">
    <location>
        <begin position="187"/>
        <end position="210"/>
    </location>
</feature>
<evidence type="ECO:0000313" key="13">
    <source>
        <dbReference type="EMBL" id="KXZ45007.1"/>
    </source>
</evidence>
<organism evidence="13 14">
    <name type="scientific">Gonium pectorale</name>
    <name type="common">Green alga</name>
    <dbReference type="NCBI Taxonomy" id="33097"/>
    <lineage>
        <taxon>Eukaryota</taxon>
        <taxon>Viridiplantae</taxon>
        <taxon>Chlorophyta</taxon>
        <taxon>core chlorophytes</taxon>
        <taxon>Chlorophyceae</taxon>
        <taxon>CS clade</taxon>
        <taxon>Chlamydomonadales</taxon>
        <taxon>Volvocaceae</taxon>
        <taxon>Gonium</taxon>
    </lineage>
</organism>
<evidence type="ECO:0000256" key="9">
    <source>
        <dbReference type="ARBA" id="ARBA00023286"/>
    </source>
</evidence>
<dbReference type="Pfam" id="PF00060">
    <property type="entry name" value="Lig_chan"/>
    <property type="match status" value="1"/>
</dbReference>
<keyword evidence="10" id="KW-0407">Ion channel</keyword>
<feature type="transmembrane region" description="Helical" evidence="11">
    <location>
        <begin position="129"/>
        <end position="149"/>
    </location>
</feature>